<feature type="domain" description="TF-B3" evidence="10">
    <location>
        <begin position="350"/>
        <end position="453"/>
    </location>
</feature>
<evidence type="ECO:0000256" key="2">
    <source>
        <dbReference type="ARBA" id="ARBA00007214"/>
    </source>
</evidence>
<evidence type="ECO:0000256" key="4">
    <source>
        <dbReference type="ARBA" id="ARBA00023125"/>
    </source>
</evidence>
<proteinExistence type="inferred from homology"/>
<organism evidence="11 12">
    <name type="scientific">Linum tenue</name>
    <dbReference type="NCBI Taxonomy" id="586396"/>
    <lineage>
        <taxon>Eukaryota</taxon>
        <taxon>Viridiplantae</taxon>
        <taxon>Streptophyta</taxon>
        <taxon>Embryophyta</taxon>
        <taxon>Tracheophyta</taxon>
        <taxon>Spermatophyta</taxon>
        <taxon>Magnoliopsida</taxon>
        <taxon>eudicotyledons</taxon>
        <taxon>Gunneridae</taxon>
        <taxon>Pentapetalae</taxon>
        <taxon>rosids</taxon>
        <taxon>fabids</taxon>
        <taxon>Malpighiales</taxon>
        <taxon>Linaceae</taxon>
        <taxon>Linum</taxon>
    </lineage>
</organism>
<dbReference type="Gene3D" id="3.80.10.10">
    <property type="entry name" value="Ribonuclease Inhibitor"/>
    <property type="match status" value="1"/>
</dbReference>
<dbReference type="InterPro" id="IPR001611">
    <property type="entry name" value="Leu-rich_rpt"/>
</dbReference>
<dbReference type="CDD" id="cd10017">
    <property type="entry name" value="B3_DNA"/>
    <property type="match status" value="1"/>
</dbReference>
<evidence type="ECO:0000256" key="6">
    <source>
        <dbReference type="ARBA" id="ARBA00023163"/>
    </source>
</evidence>
<evidence type="ECO:0000256" key="8">
    <source>
        <dbReference type="SAM" id="Coils"/>
    </source>
</evidence>
<accession>A0AAV0NZ04</accession>
<dbReference type="SUPFAM" id="SSF52058">
    <property type="entry name" value="L domain-like"/>
    <property type="match status" value="1"/>
</dbReference>
<evidence type="ECO:0000256" key="9">
    <source>
        <dbReference type="SAM" id="MobiDB-lite"/>
    </source>
</evidence>
<dbReference type="InterPro" id="IPR032675">
    <property type="entry name" value="LRR_dom_sf"/>
</dbReference>
<protein>
    <recommendedName>
        <fullName evidence="10">TF-B3 domain-containing protein</fullName>
    </recommendedName>
</protein>
<dbReference type="Gene3D" id="2.40.330.10">
    <property type="entry name" value="DNA-binding pseudobarrel domain"/>
    <property type="match status" value="1"/>
</dbReference>
<dbReference type="PANTHER" id="PTHR31713:SF43">
    <property type="entry name" value="CALMODULIN-BINDING PROTEIN 60 G"/>
    <property type="match status" value="1"/>
</dbReference>
<dbReference type="GO" id="GO:0043565">
    <property type="term" value="F:sequence-specific DNA binding"/>
    <property type="evidence" value="ECO:0007669"/>
    <property type="project" value="TreeGrafter"/>
</dbReference>
<evidence type="ECO:0000256" key="5">
    <source>
        <dbReference type="ARBA" id="ARBA00023159"/>
    </source>
</evidence>
<dbReference type="Proteomes" id="UP001154282">
    <property type="component" value="Unassembled WGS sequence"/>
</dbReference>
<dbReference type="GO" id="GO:0005516">
    <property type="term" value="F:calmodulin binding"/>
    <property type="evidence" value="ECO:0007669"/>
    <property type="project" value="InterPro"/>
</dbReference>
<dbReference type="GO" id="GO:0003700">
    <property type="term" value="F:DNA-binding transcription factor activity"/>
    <property type="evidence" value="ECO:0007669"/>
    <property type="project" value="TreeGrafter"/>
</dbReference>
<dbReference type="GO" id="GO:0080142">
    <property type="term" value="P:regulation of salicylic acid biosynthetic process"/>
    <property type="evidence" value="ECO:0007669"/>
    <property type="project" value="TreeGrafter"/>
</dbReference>
<dbReference type="InterPro" id="IPR003340">
    <property type="entry name" value="B3_DNA-bd"/>
</dbReference>
<dbReference type="InterPro" id="IPR046831">
    <property type="entry name" value="Calmodulin_bind_N"/>
</dbReference>
<name>A0AAV0NZ04_9ROSI</name>
<dbReference type="SMART" id="SM01019">
    <property type="entry name" value="B3"/>
    <property type="match status" value="1"/>
</dbReference>
<evidence type="ECO:0000256" key="7">
    <source>
        <dbReference type="ARBA" id="ARBA00023242"/>
    </source>
</evidence>
<evidence type="ECO:0000313" key="12">
    <source>
        <dbReference type="Proteomes" id="UP001154282"/>
    </source>
</evidence>
<dbReference type="InterPro" id="IPR012416">
    <property type="entry name" value="CBP60"/>
</dbReference>
<evidence type="ECO:0000256" key="3">
    <source>
        <dbReference type="ARBA" id="ARBA00023015"/>
    </source>
</evidence>
<keyword evidence="5" id="KW-0010">Activator</keyword>
<reference evidence="11" key="1">
    <citation type="submission" date="2022-08" db="EMBL/GenBank/DDBJ databases">
        <authorList>
            <person name="Gutierrez-Valencia J."/>
        </authorList>
    </citation>
    <scope>NUCLEOTIDE SEQUENCE</scope>
</reference>
<dbReference type="EMBL" id="CAMGYJ010000008">
    <property type="protein sequence ID" value="CAI0463786.1"/>
    <property type="molecule type" value="Genomic_DNA"/>
</dbReference>
<dbReference type="PROSITE" id="PS51450">
    <property type="entry name" value="LRR"/>
    <property type="match status" value="1"/>
</dbReference>
<gene>
    <name evidence="11" type="ORF">LITE_LOCUS35892</name>
</gene>
<dbReference type="InterPro" id="IPR015300">
    <property type="entry name" value="DNA-bd_pseudobarrel_sf"/>
</dbReference>
<evidence type="ECO:0000256" key="1">
    <source>
        <dbReference type="ARBA" id="ARBA00004123"/>
    </source>
</evidence>
<keyword evidence="12" id="KW-1185">Reference proteome</keyword>
<dbReference type="PANTHER" id="PTHR31713">
    <property type="entry name" value="OS02G0177800 PROTEIN"/>
    <property type="match status" value="1"/>
</dbReference>
<dbReference type="AlphaFoldDB" id="A0AAV0NZ04"/>
<sequence>IRDEVEKVVSNLRLPPTIFTGNKIVAEDGSPLRIELLDVATNVIVTLAPFASLKIEVVVLDGDFVSEDWSDQDFENNVVRQRDERRPLVTGELTTVLRNGVGELSNVAFGDNSSWIRCRKFMLGARVMQKKSASGEVVRVREARSELFVVKDLRGELYKKHFPPRLEDEVWRLEKVAKDGAIHRRLSSYGINTVKQLLQANVIDQSALRDVSTISTKTWNKIIEHANACVLDKSEVYAYTEHGEGIRLLFNCVYKLESVSFDDGQTYPSLYDLTPYQKVLIEHSKRRALSNPKNLILVGSCFERFQTLNFLGKQDPKRFGIDDGKSEPDLDIRSILRQKDSSSVEKEHMFDKVLTPSDVGKLNRLVIPKQYANTYFPPVVHFSKKKGLILRFDDGEGKLWQFRYSYWNSNQCYVLTKGWSRFVKEKNLRARDTISFHRDVGNNVFYIGWKRWPNLEEDHSPYLPFDLHDQQQSSLTTELVAPLTLSSLFGLLLVSLKHLDANHCNILCIPNLSKAQKLEILNLEGCANLVGVSSIQYLKMLQLLNLKGCQSLKRLPSLIRLKLLKTLDLSHCSNLTRLPPSLGCLPTLCELSLKNCEKLENLPRSVMHLMKSLETLNISGCSTMLKSISRDDNAVPSLTQPPSALPFMPSSGVTQEDNLPCNCTDIPIRNFTKDTYLVPQPQPITTVQQDSDGDLALQDVSSYLLDIRGEKAVESKDDDSMMIPLIISLLTKLRTALTFPLDTDSSHACSSSSQDYNTLSINHTEDSSSGQEWKIVNLNLAAKIRITNNTRFVRNIAMLMKHWFHDLINFDEGERNCRTRLAGYHQKHRRQTSFTTGTEEELSPTRSDLDGESNTVISYENEKCLLNKRTRTSDFAIEQNQHVDALENQLRFSVQHWDETSAIRNIEEDVFALIDELSGWHDKGKEVPKSVLAWVAEMEQSIPETVRSMKNAKVEAVVIAGYKKKMDVMLVIGELELRLLDMELSRITEEEDEIEAELQRLMDKKREILQH</sequence>
<dbReference type="InterPro" id="IPR046830">
    <property type="entry name" value="Calmod_bind_M"/>
</dbReference>
<feature type="coiled-coil region" evidence="8">
    <location>
        <begin position="977"/>
        <end position="1011"/>
    </location>
</feature>
<keyword evidence="4" id="KW-0238">DNA-binding</keyword>
<keyword evidence="3" id="KW-0805">Transcription regulation</keyword>
<keyword evidence="8" id="KW-0175">Coiled coil</keyword>
<dbReference type="Pfam" id="PF02362">
    <property type="entry name" value="B3"/>
    <property type="match status" value="1"/>
</dbReference>
<dbReference type="Pfam" id="PF20452">
    <property type="entry name" value="Calmod_bind_C"/>
    <property type="match status" value="1"/>
</dbReference>
<keyword evidence="6" id="KW-0804">Transcription</keyword>
<dbReference type="SUPFAM" id="SSF101936">
    <property type="entry name" value="DNA-binding pseudobarrel domain"/>
    <property type="match status" value="1"/>
</dbReference>
<comment type="subcellular location">
    <subcellularLocation>
        <location evidence="1">Nucleus</location>
    </subcellularLocation>
</comment>
<comment type="caution">
    <text evidence="11">The sequence shown here is derived from an EMBL/GenBank/DDBJ whole genome shotgun (WGS) entry which is preliminary data.</text>
</comment>
<feature type="region of interest" description="Disordered" evidence="9">
    <location>
        <begin position="828"/>
        <end position="852"/>
    </location>
</feature>
<evidence type="ECO:0000259" key="10">
    <source>
        <dbReference type="PROSITE" id="PS50863"/>
    </source>
</evidence>
<comment type="similarity">
    <text evidence="2">Belongs to the plant ACBP60 protein family.</text>
</comment>
<feature type="non-terminal residue" evidence="11">
    <location>
        <position position="1"/>
    </location>
</feature>
<dbReference type="PROSITE" id="PS50863">
    <property type="entry name" value="B3"/>
    <property type="match status" value="1"/>
</dbReference>
<evidence type="ECO:0000313" key="11">
    <source>
        <dbReference type="EMBL" id="CAI0463786.1"/>
    </source>
</evidence>
<dbReference type="GO" id="GO:0005634">
    <property type="term" value="C:nucleus"/>
    <property type="evidence" value="ECO:0007669"/>
    <property type="project" value="UniProtKB-SubCell"/>
</dbReference>
<dbReference type="InterPro" id="IPR046829">
    <property type="entry name" value="Calmod_bind_C"/>
</dbReference>
<dbReference type="Pfam" id="PF07887">
    <property type="entry name" value="Calmodulin_bind"/>
    <property type="match status" value="1"/>
</dbReference>
<keyword evidence="7" id="KW-0539">Nucleus</keyword>
<dbReference type="Pfam" id="PF20451">
    <property type="entry name" value="Calmod_bind_M"/>
    <property type="match status" value="1"/>
</dbReference>